<feature type="chain" id="PRO_5011437420" description="Heat shock protein HslJ" evidence="2">
    <location>
        <begin position="25"/>
        <end position="364"/>
    </location>
</feature>
<dbReference type="AlphaFoldDB" id="A0A1G5NA46"/>
<name>A0A1G5NA46_AFIMA</name>
<dbReference type="STRING" id="1120955.SAMN03080610_01622"/>
<dbReference type="RefSeq" id="WP_092811445.1">
    <property type="nucleotide sequence ID" value="NZ_FMVW01000003.1"/>
</dbReference>
<evidence type="ECO:0008006" key="5">
    <source>
        <dbReference type="Google" id="ProtNLM"/>
    </source>
</evidence>
<reference evidence="4" key="1">
    <citation type="submission" date="2016-10" db="EMBL/GenBank/DDBJ databases">
        <authorList>
            <person name="Varghese N."/>
            <person name="Submissions S."/>
        </authorList>
    </citation>
    <scope>NUCLEOTIDE SEQUENCE [LARGE SCALE GENOMIC DNA]</scope>
    <source>
        <strain evidence="4">DSM 2698</strain>
    </source>
</reference>
<keyword evidence="4" id="KW-1185">Reference proteome</keyword>
<protein>
    <recommendedName>
        <fullName evidence="5">Heat shock protein HslJ</fullName>
    </recommendedName>
</protein>
<evidence type="ECO:0000256" key="2">
    <source>
        <dbReference type="SAM" id="SignalP"/>
    </source>
</evidence>
<evidence type="ECO:0000313" key="3">
    <source>
        <dbReference type="EMBL" id="SCZ34024.1"/>
    </source>
</evidence>
<dbReference type="Proteomes" id="UP000199347">
    <property type="component" value="Unassembled WGS sequence"/>
</dbReference>
<organism evidence="3 4">
    <name type="scientific">Afifella marina DSM 2698</name>
    <dbReference type="NCBI Taxonomy" id="1120955"/>
    <lineage>
        <taxon>Bacteria</taxon>
        <taxon>Pseudomonadati</taxon>
        <taxon>Pseudomonadota</taxon>
        <taxon>Alphaproteobacteria</taxon>
        <taxon>Hyphomicrobiales</taxon>
        <taxon>Afifellaceae</taxon>
        <taxon>Afifella</taxon>
    </lineage>
</organism>
<gene>
    <name evidence="3" type="ORF">SAMN03080610_01622</name>
</gene>
<dbReference type="EMBL" id="FMVW01000003">
    <property type="protein sequence ID" value="SCZ34024.1"/>
    <property type="molecule type" value="Genomic_DNA"/>
</dbReference>
<feature type="signal peptide" evidence="2">
    <location>
        <begin position="1"/>
        <end position="24"/>
    </location>
</feature>
<dbReference type="OrthoDB" id="8477553at2"/>
<evidence type="ECO:0000256" key="1">
    <source>
        <dbReference type="SAM" id="MobiDB-lite"/>
    </source>
</evidence>
<feature type="region of interest" description="Disordered" evidence="1">
    <location>
        <begin position="251"/>
        <end position="270"/>
    </location>
</feature>
<evidence type="ECO:0000313" key="4">
    <source>
        <dbReference type="Proteomes" id="UP000199347"/>
    </source>
</evidence>
<proteinExistence type="predicted"/>
<sequence>MQTTMRTTVCAFAAYLICGVSAHAQNAGGVWFGGYKQGRDSINLQLTNIEGVGRLEVDLKGWEPIGYGRCQYVYQYPNPAVDDVHLNGSYGTPDKCPSALSFQMERAGPDSMKVTFTGGTPLAEAELVAGLRPLRDEDRRVTIDNLDILGIKTGMSRADVEAVLKDAGYEHDEESTRVATGSEGWTLETHYFDKGAGDDESDTISIAYSETETAKVMIVGRDWKIPESAKLSELTLKQALLDKYGSPLTSNSEERAYDRQGNNLTDSRERRRACKSRSLQEIQFEWLQKGQTYRSTINLYCGPLTNMRIGTKPNTGLASNLLQWIADPDEIWDNFWRTWSIGEHQTLAALYQSVAGAVGEAPKL</sequence>
<accession>A0A1G5NA46</accession>
<keyword evidence="2" id="KW-0732">Signal</keyword>